<dbReference type="OrthoDB" id="299638at2759"/>
<evidence type="ECO:0000313" key="9">
    <source>
        <dbReference type="Proteomes" id="UP000319801"/>
    </source>
</evidence>
<dbReference type="FunFam" id="3.30.160.60:FF:000021">
    <property type="entry name" value="Basic krueppel-like factor 3"/>
    <property type="match status" value="1"/>
</dbReference>
<dbReference type="InterPro" id="IPR036236">
    <property type="entry name" value="Znf_C2H2_sf"/>
</dbReference>
<evidence type="ECO:0000256" key="1">
    <source>
        <dbReference type="ARBA" id="ARBA00022723"/>
    </source>
</evidence>
<feature type="compositionally biased region" description="Polar residues" evidence="6">
    <location>
        <begin position="1033"/>
        <end position="1045"/>
    </location>
</feature>
<dbReference type="AlphaFoldDB" id="A0A556TKY5"/>
<evidence type="ECO:0000256" key="6">
    <source>
        <dbReference type="SAM" id="MobiDB-lite"/>
    </source>
</evidence>
<feature type="region of interest" description="Disordered" evidence="6">
    <location>
        <begin position="971"/>
        <end position="1016"/>
    </location>
</feature>
<evidence type="ECO:0000256" key="2">
    <source>
        <dbReference type="ARBA" id="ARBA00022771"/>
    </source>
</evidence>
<protein>
    <submittedName>
        <fullName evidence="8">Progesterone-induced-blocking factor 1</fullName>
    </submittedName>
</protein>
<dbReference type="GO" id="GO:0060271">
    <property type="term" value="P:cilium assembly"/>
    <property type="evidence" value="ECO:0007669"/>
    <property type="project" value="TreeGrafter"/>
</dbReference>
<organism evidence="8 9">
    <name type="scientific">Bagarius yarrelli</name>
    <name type="common">Goonch</name>
    <name type="synonym">Bagrus yarrelli</name>
    <dbReference type="NCBI Taxonomy" id="175774"/>
    <lineage>
        <taxon>Eukaryota</taxon>
        <taxon>Metazoa</taxon>
        <taxon>Chordata</taxon>
        <taxon>Craniata</taxon>
        <taxon>Vertebrata</taxon>
        <taxon>Euteleostomi</taxon>
        <taxon>Actinopterygii</taxon>
        <taxon>Neopterygii</taxon>
        <taxon>Teleostei</taxon>
        <taxon>Ostariophysi</taxon>
        <taxon>Siluriformes</taxon>
        <taxon>Sisoridae</taxon>
        <taxon>Sisorinae</taxon>
        <taxon>Bagarius</taxon>
    </lineage>
</organism>
<feature type="coiled-coil region" evidence="5">
    <location>
        <begin position="635"/>
        <end position="669"/>
    </location>
</feature>
<dbReference type="PANTHER" id="PTHR18950">
    <property type="entry name" value="PROGESTERONE-INDUCED BLOCKING FACTOR 1"/>
    <property type="match status" value="1"/>
</dbReference>
<feature type="compositionally biased region" description="Polar residues" evidence="6">
    <location>
        <begin position="971"/>
        <end position="981"/>
    </location>
</feature>
<feature type="domain" description="C2H2-type" evidence="7">
    <location>
        <begin position="1066"/>
        <end position="1095"/>
    </location>
</feature>
<proteinExistence type="predicted"/>
<evidence type="ECO:0000313" key="8">
    <source>
        <dbReference type="EMBL" id="TSK18001.1"/>
    </source>
</evidence>
<dbReference type="GO" id="GO:0008270">
    <property type="term" value="F:zinc ion binding"/>
    <property type="evidence" value="ECO:0007669"/>
    <property type="project" value="UniProtKB-KW"/>
</dbReference>
<feature type="region of interest" description="Disordered" evidence="6">
    <location>
        <begin position="1"/>
        <end position="46"/>
    </location>
</feature>
<dbReference type="PROSITE" id="PS00028">
    <property type="entry name" value="ZINC_FINGER_C2H2_1"/>
    <property type="match status" value="1"/>
</dbReference>
<dbReference type="GO" id="GO:0005815">
    <property type="term" value="C:microtubule organizing center"/>
    <property type="evidence" value="ECO:0007669"/>
    <property type="project" value="TreeGrafter"/>
</dbReference>
<sequence length="1122" mass="128697">MATKKQKESQRVNISSSLESEEISLETTVPTEDISSSDEKSSTHKVTKQVLERKELLHNLQLLKIELSQKNLIIDNLKVEHLTKMEELEEQLNDALHQKQIFALRLDSQLKLQQDENRKQQALMKQEMDAILVRQKQLEDTNKQLCERAGDIRRGLRDMELSEEKYLELRDLPEDKLSIPEYVSVRFYEVVIPLRALVSELQVKKNDLTDDLDSHRKQIKSLMESYEDERRARSELEIRCQRLTLELADTKQLIQEGDYKRQNYDKVKRERDSNETEVRELRKKQEMTDLTLTALTKERNDLSKEVATLQQTVTLLQKDKEYLSRQNMELSVRCAHEEDRLERLQVQLEDCKKAREEAYDKYVVSRDHYKTEYEKKLRDELEHIRLKTSQEIEGLQRTSKELYERENRNLREARDNAVLEKERADGSERDAQAKYNQLLEQFRQLQLSSDSRASELHNQMKLKAFEAERAQLVQEETARNLSLCQIECEKQQKKLEAGVLTKEFYALQSSSEKRIIELQVQHAEQQARLETYEKLEKELDDITMQAAEMENEEEAERVLFSYGYGANVPTTAKRRLKQSVHLARRVLQLEKQNTLLRRDLEKSTTHAGQISQELQAANQLLQQAQQPYSYLIEAVRQRDTQIQSLKERLSQLEEEVSALKKERASLLQVKNSMAADLERLLSHREELSAMKQVLVNMRSLHNRETEPEFGSRTVGLKASRTADGEQIQLQPQPKPTVFRAVMAATLLTGHEDFLPLMKGFQDESTLFTDTDRGLANEYAQAKLEMDKYLTPQLQDSPAGKKQCQDNPSVEFFCEDQGSPYSINMNVYLPDIAYLRGSLCRPQRHSIPSQVKSKPVSSTFSSPADCSVPPSLPNFTTIFSSPSAPCANMDAGDASNAVYIKQEIPSFEIPQDGNLFQLLTSELDVPMQSVSDSHSHHAMLSEVPSFHDLHLGSTQTANKSYCTMPTPSYSLGPSNHFAQGHSQVKAPYLPPSPPTSEPGSPDRQKEMLHNLSPPPSYAATIASKMAGHLPTHQAPASTQAPMTPNTGVMPVRYNRRTNPDLEKRRIHHCDFPGCKKVYTKSSHLKAHLRTHTGHVARQDGVLWHALTFIPFALLLKTFSLAST</sequence>
<feature type="compositionally biased region" description="Basic and acidic residues" evidence="6">
    <location>
        <begin position="1"/>
        <end position="10"/>
    </location>
</feature>
<feature type="coiled-coil region" evidence="5">
    <location>
        <begin position="400"/>
        <end position="448"/>
    </location>
</feature>
<dbReference type="Gene3D" id="3.30.160.60">
    <property type="entry name" value="Classic Zinc Finger"/>
    <property type="match status" value="1"/>
</dbReference>
<feature type="coiled-coil region" evidence="5">
    <location>
        <begin position="515"/>
        <end position="552"/>
    </location>
</feature>
<reference evidence="8 9" key="1">
    <citation type="journal article" date="2019" name="Genome Biol. Evol.">
        <title>Whole-Genome Sequencing of the Giant Devil Catfish, Bagarius yarrelli.</title>
        <authorList>
            <person name="Jiang W."/>
            <person name="Lv Y."/>
            <person name="Cheng L."/>
            <person name="Yang K."/>
            <person name="Chao B."/>
            <person name="Wang X."/>
            <person name="Li Y."/>
            <person name="Pan X."/>
            <person name="You X."/>
            <person name="Zhang Y."/>
            <person name="Yang J."/>
            <person name="Li J."/>
            <person name="Zhang X."/>
            <person name="Liu S."/>
            <person name="Sun C."/>
            <person name="Yang J."/>
            <person name="Shi Q."/>
        </authorList>
    </citation>
    <scope>NUCLEOTIDE SEQUENCE [LARGE SCALE GENOMIC DNA]</scope>
    <source>
        <strain evidence="8">JWS20170419001</strain>
        <tissue evidence="8">Muscle</tissue>
    </source>
</reference>
<dbReference type="CDD" id="cd21579">
    <property type="entry name" value="KLF5_N"/>
    <property type="match status" value="1"/>
</dbReference>
<dbReference type="InterPro" id="IPR026205">
    <property type="entry name" value="PIBF1"/>
</dbReference>
<accession>A0A556TKY5</accession>
<name>A0A556TKY5_BAGYA</name>
<keyword evidence="9" id="KW-1185">Reference proteome</keyword>
<feature type="coiled-coil region" evidence="5">
    <location>
        <begin position="198"/>
        <end position="361"/>
    </location>
</feature>
<keyword evidence="3" id="KW-0862">Zinc</keyword>
<dbReference type="PANTHER" id="PTHR18950:SF0">
    <property type="entry name" value="PROGESTERONE IMMUNOMODULATORY BINDING FACTOR 1"/>
    <property type="match status" value="1"/>
</dbReference>
<evidence type="ECO:0000256" key="4">
    <source>
        <dbReference type="PROSITE-ProRule" id="PRU00042"/>
    </source>
</evidence>
<comment type="caution">
    <text evidence="8">The sequence shown here is derived from an EMBL/GenBank/DDBJ whole genome shotgun (WGS) entry which is preliminary data.</text>
</comment>
<dbReference type="Proteomes" id="UP000319801">
    <property type="component" value="Unassembled WGS sequence"/>
</dbReference>
<evidence type="ECO:0000256" key="3">
    <source>
        <dbReference type="ARBA" id="ARBA00022833"/>
    </source>
</evidence>
<dbReference type="PROSITE" id="PS50157">
    <property type="entry name" value="ZINC_FINGER_C2H2_2"/>
    <property type="match status" value="1"/>
</dbReference>
<feature type="coiled-coil region" evidence="5">
    <location>
        <begin position="60"/>
        <end position="105"/>
    </location>
</feature>
<keyword evidence="1" id="KW-0479">Metal-binding</keyword>
<dbReference type="EMBL" id="VCAZ01000004">
    <property type="protein sequence ID" value="TSK18001.1"/>
    <property type="molecule type" value="Genomic_DNA"/>
</dbReference>
<gene>
    <name evidence="8" type="ORF">Baya_1381</name>
</gene>
<keyword evidence="2 4" id="KW-0863">Zinc-finger</keyword>
<dbReference type="InterPro" id="IPR013087">
    <property type="entry name" value="Znf_C2H2_type"/>
</dbReference>
<evidence type="ECO:0000256" key="5">
    <source>
        <dbReference type="SAM" id="Coils"/>
    </source>
</evidence>
<keyword evidence="5" id="KW-0175">Coiled coil</keyword>
<feature type="region of interest" description="Disordered" evidence="6">
    <location>
        <begin position="1030"/>
        <end position="1051"/>
    </location>
</feature>
<dbReference type="SUPFAM" id="SSF57667">
    <property type="entry name" value="beta-beta-alpha zinc fingers"/>
    <property type="match status" value="1"/>
</dbReference>
<evidence type="ECO:0000259" key="7">
    <source>
        <dbReference type="PROSITE" id="PS50157"/>
    </source>
</evidence>